<sequence>MVLYLAGTLLVAMIVLFVAGRDRPLAGAAGTRVRPDRGDVLWLVAALG</sequence>
<protein>
    <submittedName>
        <fullName evidence="1">Uncharacterized protein</fullName>
    </submittedName>
</protein>
<accession>A0A9X2K8B2</accession>
<comment type="caution">
    <text evidence="1">The sequence shown here is derived from an EMBL/GenBank/DDBJ whole genome shotgun (WGS) entry which is preliminary data.</text>
</comment>
<organism evidence="1 2">
    <name type="scientific">Nonomuraea thailandensis</name>
    <dbReference type="NCBI Taxonomy" id="1188745"/>
    <lineage>
        <taxon>Bacteria</taxon>
        <taxon>Bacillati</taxon>
        <taxon>Actinomycetota</taxon>
        <taxon>Actinomycetes</taxon>
        <taxon>Streptosporangiales</taxon>
        <taxon>Streptosporangiaceae</taxon>
        <taxon>Nonomuraea</taxon>
    </lineage>
</organism>
<dbReference type="AlphaFoldDB" id="A0A9X2K8B2"/>
<dbReference type="EMBL" id="JAMZEB010000002">
    <property type="protein sequence ID" value="MCP2363953.1"/>
    <property type="molecule type" value="Genomic_DNA"/>
</dbReference>
<proteinExistence type="predicted"/>
<gene>
    <name evidence="1" type="ORF">HD597_010973</name>
</gene>
<evidence type="ECO:0000313" key="2">
    <source>
        <dbReference type="Proteomes" id="UP001139648"/>
    </source>
</evidence>
<dbReference type="RefSeq" id="WP_253755959.1">
    <property type="nucleotide sequence ID" value="NZ_BAABKA010000082.1"/>
</dbReference>
<dbReference type="Proteomes" id="UP001139648">
    <property type="component" value="Unassembled WGS sequence"/>
</dbReference>
<evidence type="ECO:0000313" key="1">
    <source>
        <dbReference type="EMBL" id="MCP2363953.1"/>
    </source>
</evidence>
<reference evidence="1" key="1">
    <citation type="submission" date="2022-06" db="EMBL/GenBank/DDBJ databases">
        <title>Sequencing the genomes of 1000 actinobacteria strains.</title>
        <authorList>
            <person name="Klenk H.-P."/>
        </authorList>
    </citation>
    <scope>NUCLEOTIDE SEQUENCE</scope>
    <source>
        <strain evidence="1">DSM 46694</strain>
    </source>
</reference>
<name>A0A9X2K8B2_9ACTN</name>
<keyword evidence="2" id="KW-1185">Reference proteome</keyword>